<accession>A0A6A6UWJ6</accession>
<feature type="domain" description="Glutaredoxin" evidence="3">
    <location>
        <begin position="150"/>
        <end position="210"/>
    </location>
</feature>
<feature type="compositionally biased region" description="Basic and acidic residues" evidence="1">
    <location>
        <begin position="119"/>
        <end position="130"/>
    </location>
</feature>
<feature type="region of interest" description="Disordered" evidence="1">
    <location>
        <begin position="113"/>
        <end position="134"/>
    </location>
</feature>
<keyword evidence="2" id="KW-0732">Signal</keyword>
<dbReference type="EMBL" id="MU006623">
    <property type="protein sequence ID" value="KAF2741824.1"/>
    <property type="molecule type" value="Genomic_DNA"/>
</dbReference>
<proteinExistence type="predicted"/>
<dbReference type="AlphaFoldDB" id="A0A6A6UWJ6"/>
<dbReference type="Gene3D" id="3.40.30.10">
    <property type="entry name" value="Glutaredoxin"/>
    <property type="match status" value="1"/>
</dbReference>
<feature type="signal peptide" evidence="2">
    <location>
        <begin position="1"/>
        <end position="27"/>
    </location>
</feature>
<dbReference type="GO" id="GO:0034599">
    <property type="term" value="P:cellular response to oxidative stress"/>
    <property type="evidence" value="ECO:0007669"/>
    <property type="project" value="TreeGrafter"/>
</dbReference>
<dbReference type="GO" id="GO:0005801">
    <property type="term" value="C:cis-Golgi network"/>
    <property type="evidence" value="ECO:0007669"/>
    <property type="project" value="TreeGrafter"/>
</dbReference>
<dbReference type="PANTHER" id="PTHR45694:SF5">
    <property type="entry name" value="GLUTAREDOXIN 2"/>
    <property type="match status" value="1"/>
</dbReference>
<dbReference type="PRINTS" id="PR00160">
    <property type="entry name" value="GLUTAREDOXIN"/>
</dbReference>
<evidence type="ECO:0000313" key="4">
    <source>
        <dbReference type="EMBL" id="KAF2741824.1"/>
    </source>
</evidence>
<dbReference type="InterPro" id="IPR014025">
    <property type="entry name" value="Glutaredoxin_subgr"/>
</dbReference>
<dbReference type="Proteomes" id="UP000799440">
    <property type="component" value="Unassembled WGS sequence"/>
</dbReference>
<evidence type="ECO:0000256" key="1">
    <source>
        <dbReference type="SAM" id="MobiDB-lite"/>
    </source>
</evidence>
<protein>
    <submittedName>
        <fullName evidence="4">Glutaredoxin</fullName>
    </submittedName>
</protein>
<evidence type="ECO:0000259" key="3">
    <source>
        <dbReference type="Pfam" id="PF00462"/>
    </source>
</evidence>
<dbReference type="PANTHER" id="PTHR45694">
    <property type="entry name" value="GLUTAREDOXIN 2"/>
    <property type="match status" value="1"/>
</dbReference>
<keyword evidence="5" id="KW-1185">Reference proteome</keyword>
<evidence type="ECO:0000313" key="5">
    <source>
        <dbReference type="Proteomes" id="UP000799440"/>
    </source>
</evidence>
<dbReference type="SUPFAM" id="SSF52833">
    <property type="entry name" value="Thioredoxin-like"/>
    <property type="match status" value="1"/>
</dbReference>
<evidence type="ECO:0000256" key="2">
    <source>
        <dbReference type="SAM" id="SignalP"/>
    </source>
</evidence>
<dbReference type="InterPro" id="IPR002109">
    <property type="entry name" value="Glutaredoxin"/>
</dbReference>
<dbReference type="GO" id="GO:0005796">
    <property type="term" value="C:Golgi lumen"/>
    <property type="evidence" value="ECO:0007669"/>
    <property type="project" value="TreeGrafter"/>
</dbReference>
<dbReference type="GO" id="GO:0000324">
    <property type="term" value="C:fungal-type vacuole"/>
    <property type="evidence" value="ECO:0007669"/>
    <property type="project" value="TreeGrafter"/>
</dbReference>
<feature type="chain" id="PRO_5025640306" evidence="2">
    <location>
        <begin position="28"/>
        <end position="260"/>
    </location>
</feature>
<dbReference type="Pfam" id="PF00462">
    <property type="entry name" value="Glutaredoxin"/>
    <property type="match status" value="1"/>
</dbReference>
<sequence>MPSQRRTRAFVLIVALVILITIYITSGEQQTLTSDFYTKTQEALQAKEYEAAARERDAVGVDERLKAAADAAKQAANEKGQQYIDSVEGPGEKSVAGRVKLNTDDGEKKFKGVAMQGGKSRDSAEEKVDETPEDHEIEMELNAILKKSPVIIFSKSYCPHSARAKHILLDVYNIKPAPHVVELDEHPLGDRLQAELAKSTGRRTVPNVLVMAASIGGGDEIAELDATRKLEDTLKAMMGSRAIEVSRKEVHTNAEMTALR</sequence>
<reference evidence="4" key="1">
    <citation type="journal article" date="2020" name="Stud. Mycol.">
        <title>101 Dothideomycetes genomes: a test case for predicting lifestyles and emergence of pathogens.</title>
        <authorList>
            <person name="Haridas S."/>
            <person name="Albert R."/>
            <person name="Binder M."/>
            <person name="Bloem J."/>
            <person name="Labutti K."/>
            <person name="Salamov A."/>
            <person name="Andreopoulos B."/>
            <person name="Baker S."/>
            <person name="Barry K."/>
            <person name="Bills G."/>
            <person name="Bluhm B."/>
            <person name="Cannon C."/>
            <person name="Castanera R."/>
            <person name="Culley D."/>
            <person name="Daum C."/>
            <person name="Ezra D."/>
            <person name="Gonzalez J."/>
            <person name="Henrissat B."/>
            <person name="Kuo A."/>
            <person name="Liang C."/>
            <person name="Lipzen A."/>
            <person name="Lutzoni F."/>
            <person name="Magnuson J."/>
            <person name="Mondo S."/>
            <person name="Nolan M."/>
            <person name="Ohm R."/>
            <person name="Pangilinan J."/>
            <person name="Park H.-J."/>
            <person name="Ramirez L."/>
            <person name="Alfaro M."/>
            <person name="Sun H."/>
            <person name="Tritt A."/>
            <person name="Yoshinaga Y."/>
            <person name="Zwiers L.-H."/>
            <person name="Turgeon B."/>
            <person name="Goodwin S."/>
            <person name="Spatafora J."/>
            <person name="Crous P."/>
            <person name="Grigoriev I."/>
        </authorList>
    </citation>
    <scope>NUCLEOTIDE SEQUENCE</scope>
    <source>
        <strain evidence="4">CBS 119925</strain>
    </source>
</reference>
<name>A0A6A6UWJ6_9PLEO</name>
<dbReference type="OrthoDB" id="423313at2759"/>
<gene>
    <name evidence="4" type="ORF">M011DRAFT_472762</name>
</gene>
<dbReference type="GO" id="GO:0015038">
    <property type="term" value="F:glutathione disulfide oxidoreductase activity"/>
    <property type="evidence" value="ECO:0007669"/>
    <property type="project" value="TreeGrafter"/>
</dbReference>
<organism evidence="4 5">
    <name type="scientific">Sporormia fimetaria CBS 119925</name>
    <dbReference type="NCBI Taxonomy" id="1340428"/>
    <lineage>
        <taxon>Eukaryota</taxon>
        <taxon>Fungi</taxon>
        <taxon>Dikarya</taxon>
        <taxon>Ascomycota</taxon>
        <taxon>Pezizomycotina</taxon>
        <taxon>Dothideomycetes</taxon>
        <taxon>Pleosporomycetidae</taxon>
        <taxon>Pleosporales</taxon>
        <taxon>Sporormiaceae</taxon>
        <taxon>Sporormia</taxon>
    </lineage>
</organism>
<dbReference type="CDD" id="cd03419">
    <property type="entry name" value="GRX_GRXh_1_2_like"/>
    <property type="match status" value="1"/>
</dbReference>
<dbReference type="InterPro" id="IPR036249">
    <property type="entry name" value="Thioredoxin-like_sf"/>
</dbReference>
<dbReference type="PROSITE" id="PS51354">
    <property type="entry name" value="GLUTAREDOXIN_2"/>
    <property type="match status" value="1"/>
</dbReference>